<evidence type="ECO:0000313" key="1">
    <source>
        <dbReference type="EMBL" id="KAL0065649.1"/>
    </source>
</evidence>
<evidence type="ECO:0000313" key="2">
    <source>
        <dbReference type="Proteomes" id="UP001437256"/>
    </source>
</evidence>
<gene>
    <name evidence="1" type="ORF">AAF712_007290</name>
</gene>
<comment type="caution">
    <text evidence="1">The sequence shown here is derived from an EMBL/GenBank/DDBJ whole genome shotgun (WGS) entry which is preliminary data.</text>
</comment>
<proteinExistence type="predicted"/>
<protein>
    <submittedName>
        <fullName evidence="1">Uncharacterized protein</fullName>
    </submittedName>
</protein>
<sequence length="245" mass="26633">MCPVVWEITPIILDLNQESLGLGMAMLEELGHAPVGKFRRLKIKSLNPSKEPHPPNRVLLPNDEGDFVVVSPVPEDTDEILEARTRLPEILPKALSALKGQGRWTVARKDPDHTHKQVLESLGLIPHLTDVQIITGVDATALPLHSLMNGSLDTLAIKQAGDQLLDPNQLKSSLATVLARNPDITHLGLDNNIHRDPASLSGPIREYPSKYGTTTLPSVGWMGHPNNSPGLASFAVTSFYRASVV</sequence>
<dbReference type="Proteomes" id="UP001437256">
    <property type="component" value="Unassembled WGS sequence"/>
</dbReference>
<keyword evidence="2" id="KW-1185">Reference proteome</keyword>
<organism evidence="1 2">
    <name type="scientific">Marasmius tenuissimus</name>
    <dbReference type="NCBI Taxonomy" id="585030"/>
    <lineage>
        <taxon>Eukaryota</taxon>
        <taxon>Fungi</taxon>
        <taxon>Dikarya</taxon>
        <taxon>Basidiomycota</taxon>
        <taxon>Agaricomycotina</taxon>
        <taxon>Agaricomycetes</taxon>
        <taxon>Agaricomycetidae</taxon>
        <taxon>Agaricales</taxon>
        <taxon>Marasmiineae</taxon>
        <taxon>Marasmiaceae</taxon>
        <taxon>Marasmius</taxon>
    </lineage>
</organism>
<reference evidence="1 2" key="1">
    <citation type="submission" date="2024-05" db="EMBL/GenBank/DDBJ databases">
        <title>A draft genome resource for the thread blight pathogen Marasmius tenuissimus strain MS-2.</title>
        <authorList>
            <person name="Yulfo-Soto G.E."/>
            <person name="Baruah I.K."/>
            <person name="Amoako-Attah I."/>
            <person name="Bukari Y."/>
            <person name="Meinhardt L.W."/>
            <person name="Bailey B.A."/>
            <person name="Cohen S.P."/>
        </authorList>
    </citation>
    <scope>NUCLEOTIDE SEQUENCE [LARGE SCALE GENOMIC DNA]</scope>
    <source>
        <strain evidence="1 2">MS-2</strain>
    </source>
</reference>
<dbReference type="EMBL" id="JBBXMP010000044">
    <property type="protein sequence ID" value="KAL0065649.1"/>
    <property type="molecule type" value="Genomic_DNA"/>
</dbReference>
<name>A0ABR2ZXX6_9AGAR</name>
<accession>A0ABR2ZXX6</accession>